<dbReference type="Proteomes" id="UP000247498">
    <property type="component" value="Unassembled WGS sequence"/>
</dbReference>
<dbReference type="InParanoid" id="A0A2V0PFL0"/>
<gene>
    <name evidence="2" type="ORF">Rsub_10217</name>
</gene>
<accession>A0A2V0PFL0</accession>
<dbReference type="PANTHER" id="PTHR41749">
    <property type="entry name" value="UBIQUITIN-LIKE DOMAIN-CONTAINING PROTEIN"/>
    <property type="match status" value="1"/>
</dbReference>
<dbReference type="CDD" id="cd17039">
    <property type="entry name" value="Ubl_ubiquitin_like"/>
    <property type="match status" value="1"/>
</dbReference>
<evidence type="ECO:0000259" key="1">
    <source>
        <dbReference type="PROSITE" id="PS50053"/>
    </source>
</evidence>
<name>A0A2V0PFL0_9CHLO</name>
<comment type="caution">
    <text evidence="2">The sequence shown here is derived from an EMBL/GenBank/DDBJ whole genome shotgun (WGS) entry which is preliminary data.</text>
</comment>
<proteinExistence type="predicted"/>
<reference evidence="2 3" key="1">
    <citation type="journal article" date="2018" name="Sci. Rep.">
        <title>Raphidocelis subcapitata (=Pseudokirchneriella subcapitata) provides an insight into genome evolution and environmental adaptations in the Sphaeropleales.</title>
        <authorList>
            <person name="Suzuki S."/>
            <person name="Yamaguchi H."/>
            <person name="Nakajima N."/>
            <person name="Kawachi M."/>
        </authorList>
    </citation>
    <scope>NUCLEOTIDE SEQUENCE [LARGE SCALE GENOMIC DNA]</scope>
    <source>
        <strain evidence="2 3">NIES-35</strain>
    </source>
</reference>
<protein>
    <recommendedName>
        <fullName evidence="1">Ubiquitin-like domain-containing protein</fullName>
    </recommendedName>
</protein>
<feature type="domain" description="Ubiquitin-like" evidence="1">
    <location>
        <begin position="30"/>
        <end position="90"/>
    </location>
</feature>
<dbReference type="PANTHER" id="PTHR41749:SF1">
    <property type="entry name" value="UBIQUITIN-LIKE DOMAIN-CONTAINING PROTEIN"/>
    <property type="match status" value="1"/>
</dbReference>
<dbReference type="PROSITE" id="PS50053">
    <property type="entry name" value="UBIQUITIN_2"/>
    <property type="match status" value="1"/>
</dbReference>
<dbReference type="EMBL" id="BDRX01000107">
    <property type="protein sequence ID" value="GBF97792.1"/>
    <property type="molecule type" value="Genomic_DNA"/>
</dbReference>
<dbReference type="STRING" id="307507.A0A2V0PFL0"/>
<keyword evidence="3" id="KW-1185">Reference proteome</keyword>
<evidence type="ECO:0000313" key="3">
    <source>
        <dbReference type="Proteomes" id="UP000247498"/>
    </source>
</evidence>
<dbReference type="InterPro" id="IPR000626">
    <property type="entry name" value="Ubiquitin-like_dom"/>
</dbReference>
<dbReference type="SUPFAM" id="SSF54236">
    <property type="entry name" value="Ubiquitin-like"/>
    <property type="match status" value="1"/>
</dbReference>
<organism evidence="2 3">
    <name type="scientific">Raphidocelis subcapitata</name>
    <dbReference type="NCBI Taxonomy" id="307507"/>
    <lineage>
        <taxon>Eukaryota</taxon>
        <taxon>Viridiplantae</taxon>
        <taxon>Chlorophyta</taxon>
        <taxon>core chlorophytes</taxon>
        <taxon>Chlorophyceae</taxon>
        <taxon>CS clade</taxon>
        <taxon>Sphaeropleales</taxon>
        <taxon>Selenastraceae</taxon>
        <taxon>Raphidocelis</taxon>
    </lineage>
</organism>
<dbReference type="InterPro" id="IPR029071">
    <property type="entry name" value="Ubiquitin-like_domsf"/>
</dbReference>
<sequence length="108" mass="11783">MELGAALGCTREQYSDVKAREVDEEQGADVQLLLKLPDGSAQPQRFRMGHTVACVKLAIEKEFGLSMERQQLVLEEGGRPLLDILCLSDYPQIKAGEANAVVVSLAPQ</sequence>
<dbReference type="OrthoDB" id="533313at2759"/>
<dbReference type="Gene3D" id="3.10.20.90">
    <property type="entry name" value="Phosphatidylinositol 3-kinase Catalytic Subunit, Chain A, domain 1"/>
    <property type="match status" value="1"/>
</dbReference>
<evidence type="ECO:0000313" key="2">
    <source>
        <dbReference type="EMBL" id="GBF97792.1"/>
    </source>
</evidence>
<dbReference type="AlphaFoldDB" id="A0A2V0PFL0"/>